<evidence type="ECO:0000313" key="1">
    <source>
        <dbReference type="EMBL" id="OIQ72646.1"/>
    </source>
</evidence>
<proteinExistence type="predicted"/>
<accession>A0A1J5PM70</accession>
<reference evidence="1" key="1">
    <citation type="submission" date="2016-10" db="EMBL/GenBank/DDBJ databases">
        <title>Sequence of Gallionella enrichment culture.</title>
        <authorList>
            <person name="Poehlein A."/>
            <person name="Muehling M."/>
            <person name="Daniel R."/>
        </authorList>
    </citation>
    <scope>NUCLEOTIDE SEQUENCE</scope>
</reference>
<sequence>MHRVPDVRYTEWLAESGIEPSVGSKGDRYDNALAETINWLYKAALIHRRAP</sequence>
<protein>
    <recommendedName>
        <fullName evidence="2">Transposase</fullName>
    </recommendedName>
</protein>
<dbReference type="EMBL" id="MLJW01003184">
    <property type="protein sequence ID" value="OIQ72646.1"/>
    <property type="molecule type" value="Genomic_DNA"/>
</dbReference>
<name>A0A1J5PM70_9ZZZZ</name>
<gene>
    <name evidence="1" type="ORF">GALL_457260</name>
</gene>
<dbReference type="InterPro" id="IPR012337">
    <property type="entry name" value="RNaseH-like_sf"/>
</dbReference>
<dbReference type="SUPFAM" id="SSF53098">
    <property type="entry name" value="Ribonuclease H-like"/>
    <property type="match status" value="1"/>
</dbReference>
<dbReference type="AlphaFoldDB" id="A0A1J5PM70"/>
<organism evidence="1">
    <name type="scientific">mine drainage metagenome</name>
    <dbReference type="NCBI Taxonomy" id="410659"/>
    <lineage>
        <taxon>unclassified sequences</taxon>
        <taxon>metagenomes</taxon>
        <taxon>ecological metagenomes</taxon>
    </lineage>
</organism>
<evidence type="ECO:0008006" key="2">
    <source>
        <dbReference type="Google" id="ProtNLM"/>
    </source>
</evidence>
<comment type="caution">
    <text evidence="1">The sequence shown here is derived from an EMBL/GenBank/DDBJ whole genome shotgun (WGS) entry which is preliminary data.</text>
</comment>